<evidence type="ECO:0000313" key="7">
    <source>
        <dbReference type="EMBL" id="MST49962.1"/>
    </source>
</evidence>
<evidence type="ECO:0000256" key="2">
    <source>
        <dbReference type="ARBA" id="ARBA00009142"/>
    </source>
</evidence>
<name>A0A7K0K3A2_9ACTO</name>
<comment type="subcellular location">
    <subcellularLocation>
        <location evidence="6">Cell membrane</location>
        <topology evidence="6">Multi-pass membrane protein</topology>
    </subcellularLocation>
    <subcellularLocation>
        <location evidence="1">Membrane</location>
        <topology evidence="1">Multi-pass membrane protein</topology>
    </subcellularLocation>
</comment>
<dbReference type="PANTHER" id="PTHR43701">
    <property type="entry name" value="MEMBRANE TRANSPORTER PROTEIN MJ0441-RELATED"/>
    <property type="match status" value="1"/>
</dbReference>
<comment type="caution">
    <text evidence="7">The sequence shown here is derived from an EMBL/GenBank/DDBJ whole genome shotgun (WGS) entry which is preliminary data.</text>
</comment>
<dbReference type="EMBL" id="VUMY01000011">
    <property type="protein sequence ID" value="MST49962.1"/>
    <property type="molecule type" value="Genomic_DNA"/>
</dbReference>
<feature type="transmembrane region" description="Helical" evidence="6">
    <location>
        <begin position="43"/>
        <end position="62"/>
    </location>
</feature>
<dbReference type="AlphaFoldDB" id="A0A7K0K3A2"/>
<feature type="transmembrane region" description="Helical" evidence="6">
    <location>
        <begin position="226"/>
        <end position="244"/>
    </location>
</feature>
<sequence length="279" mass="29171">MLTFIMSALIGAAVGLLAGALGIGGGILAIPVLVYLLGQEPHAATAESLVIVIVTSAAALPSRFKNHQVRLGTGIVFGLCSSIGAFLGTWFNSIISGDGMMIAFALLLFAVSIFMGRNAITQRKSEDIAMKSGGEAAALTADGDPEDEYDLSWKRLPVFLLIGTFTGIMVGFFGIGGGFVMVPILVLLMHYSMRVAAGTSFIVISVVSIISLLLRVFQPSAEPFQIDWLVAILFAVGSGLGSAVGSPLSNKARSSTLTFIFCVLLIGVAIYTLVETLAF</sequence>
<dbReference type="GO" id="GO:0005886">
    <property type="term" value="C:plasma membrane"/>
    <property type="evidence" value="ECO:0007669"/>
    <property type="project" value="UniProtKB-SubCell"/>
</dbReference>
<evidence type="ECO:0000256" key="6">
    <source>
        <dbReference type="RuleBase" id="RU363041"/>
    </source>
</evidence>
<gene>
    <name evidence="7" type="ORF">FYJ63_06900</name>
</gene>
<evidence type="ECO:0000256" key="4">
    <source>
        <dbReference type="ARBA" id="ARBA00022989"/>
    </source>
</evidence>
<dbReference type="InterPro" id="IPR002781">
    <property type="entry name" value="TM_pro_TauE-like"/>
</dbReference>
<evidence type="ECO:0000313" key="8">
    <source>
        <dbReference type="Proteomes" id="UP000442535"/>
    </source>
</evidence>
<dbReference type="RefSeq" id="WP_154545140.1">
    <property type="nucleotide sequence ID" value="NZ_VUMY01000011.1"/>
</dbReference>
<protein>
    <recommendedName>
        <fullName evidence="6">Probable membrane transporter protein</fullName>
    </recommendedName>
</protein>
<evidence type="ECO:0000256" key="5">
    <source>
        <dbReference type="ARBA" id="ARBA00023136"/>
    </source>
</evidence>
<comment type="similarity">
    <text evidence="2 6">Belongs to the 4-toluene sulfonate uptake permease (TSUP) (TC 2.A.102) family.</text>
</comment>
<feature type="transmembrane region" description="Helical" evidence="6">
    <location>
        <begin position="158"/>
        <end position="189"/>
    </location>
</feature>
<evidence type="ECO:0000256" key="3">
    <source>
        <dbReference type="ARBA" id="ARBA00022692"/>
    </source>
</evidence>
<proteinExistence type="inferred from homology"/>
<dbReference type="Pfam" id="PF01925">
    <property type="entry name" value="TauE"/>
    <property type="match status" value="1"/>
</dbReference>
<keyword evidence="5 6" id="KW-0472">Membrane</keyword>
<feature type="transmembrane region" description="Helical" evidence="6">
    <location>
        <begin position="195"/>
        <end position="214"/>
    </location>
</feature>
<dbReference type="Proteomes" id="UP000442535">
    <property type="component" value="Unassembled WGS sequence"/>
</dbReference>
<organism evidence="7 8">
    <name type="scientific">Mobiluncus porci</name>
    <dbReference type="NCBI Taxonomy" id="2652278"/>
    <lineage>
        <taxon>Bacteria</taxon>
        <taxon>Bacillati</taxon>
        <taxon>Actinomycetota</taxon>
        <taxon>Actinomycetes</taxon>
        <taxon>Actinomycetales</taxon>
        <taxon>Actinomycetaceae</taxon>
        <taxon>Mobiluncus</taxon>
    </lineage>
</organism>
<feature type="transmembrane region" description="Helical" evidence="6">
    <location>
        <begin position="74"/>
        <end position="95"/>
    </location>
</feature>
<keyword evidence="3 6" id="KW-0812">Transmembrane</keyword>
<keyword evidence="8" id="KW-1185">Reference proteome</keyword>
<keyword evidence="6" id="KW-1003">Cell membrane</keyword>
<evidence type="ECO:0000256" key="1">
    <source>
        <dbReference type="ARBA" id="ARBA00004141"/>
    </source>
</evidence>
<feature type="transmembrane region" description="Helical" evidence="6">
    <location>
        <begin position="12"/>
        <end position="37"/>
    </location>
</feature>
<dbReference type="InterPro" id="IPR051598">
    <property type="entry name" value="TSUP/Inactive_protease-like"/>
</dbReference>
<reference evidence="7 8" key="1">
    <citation type="submission" date="2019-08" db="EMBL/GenBank/DDBJ databases">
        <title>In-depth cultivation of the pig gut microbiome towards novel bacterial diversity and tailored functional studies.</title>
        <authorList>
            <person name="Wylensek D."/>
            <person name="Hitch T.C.A."/>
            <person name="Clavel T."/>
        </authorList>
    </citation>
    <scope>NUCLEOTIDE SEQUENCE [LARGE SCALE GENOMIC DNA]</scope>
    <source>
        <strain evidence="7 8">RF-GAM-744-WT-7</strain>
    </source>
</reference>
<feature type="transmembrane region" description="Helical" evidence="6">
    <location>
        <begin position="101"/>
        <end position="120"/>
    </location>
</feature>
<accession>A0A7K0K3A2</accession>
<dbReference type="PANTHER" id="PTHR43701:SF2">
    <property type="entry name" value="MEMBRANE TRANSPORTER PROTEIN YJNA-RELATED"/>
    <property type="match status" value="1"/>
</dbReference>
<feature type="transmembrane region" description="Helical" evidence="6">
    <location>
        <begin position="256"/>
        <end position="274"/>
    </location>
</feature>
<keyword evidence="4 6" id="KW-1133">Transmembrane helix</keyword>